<keyword evidence="2" id="KW-1185">Reference proteome</keyword>
<sequence>MNKALWYVKQLFPFMYRTTYGEGGKWYACTWRMWFGRCYAIETYELAEEPK</sequence>
<dbReference type="AlphaFoldDB" id="A0A369BTK6"/>
<proteinExistence type="predicted"/>
<reference evidence="1 2" key="1">
    <citation type="submission" date="2018-07" db="EMBL/GenBank/DDBJ databases">
        <title>Genomic Encyclopedia of Type Strains, Phase III (KMG-III): the genomes of soil and plant-associated and newly described type strains.</title>
        <authorList>
            <person name="Whitman W."/>
        </authorList>
    </citation>
    <scope>NUCLEOTIDE SEQUENCE [LARGE SCALE GENOMIC DNA]</scope>
    <source>
        <strain evidence="1 2">CECT 8333</strain>
    </source>
</reference>
<dbReference type="RefSeq" id="WP_181873006.1">
    <property type="nucleotide sequence ID" value="NZ_QPJW01000001.1"/>
</dbReference>
<evidence type="ECO:0000313" key="2">
    <source>
        <dbReference type="Proteomes" id="UP000253090"/>
    </source>
</evidence>
<organism evidence="1 2">
    <name type="scientific">Fontibacillus phaseoli</name>
    <dbReference type="NCBI Taxonomy" id="1416533"/>
    <lineage>
        <taxon>Bacteria</taxon>
        <taxon>Bacillati</taxon>
        <taxon>Bacillota</taxon>
        <taxon>Bacilli</taxon>
        <taxon>Bacillales</taxon>
        <taxon>Paenibacillaceae</taxon>
        <taxon>Fontibacillus</taxon>
    </lineage>
</organism>
<dbReference type="Proteomes" id="UP000253090">
    <property type="component" value="Unassembled WGS sequence"/>
</dbReference>
<gene>
    <name evidence="1" type="ORF">DFP94_101533</name>
</gene>
<comment type="caution">
    <text evidence="1">The sequence shown here is derived from an EMBL/GenBank/DDBJ whole genome shotgun (WGS) entry which is preliminary data.</text>
</comment>
<name>A0A369BTK6_9BACL</name>
<accession>A0A369BTK6</accession>
<protein>
    <submittedName>
        <fullName evidence="1">Uncharacterized protein</fullName>
    </submittedName>
</protein>
<evidence type="ECO:0000313" key="1">
    <source>
        <dbReference type="EMBL" id="RCX22944.1"/>
    </source>
</evidence>
<dbReference type="EMBL" id="QPJW01000001">
    <property type="protein sequence ID" value="RCX22944.1"/>
    <property type="molecule type" value="Genomic_DNA"/>
</dbReference>